<protein>
    <submittedName>
        <fullName evidence="1">Uncharacterized protein</fullName>
    </submittedName>
</protein>
<evidence type="ECO:0000313" key="1">
    <source>
        <dbReference type="EMBL" id="KAF0715774.1"/>
    </source>
</evidence>
<dbReference type="AlphaFoldDB" id="A0A6A4ZKF2"/>
<sequence length="231" mass="24649">MRAARLPSVDELLLLVSCRLGVNISDALPGNQVRACNFAECRQLIAHYADLDCTIQGMPEPRGQNVRRRAAAPAVIVVVGPRADQHQAHRVHSSPQFGPIVPDTTACIKASGINLAKPVRGDEVKSCNIAECRKMYSLYTELTCNYNGIYQALFAKTCDAAAPLVPLTKLPVTTLPTTTNAPCAPGGIPTNLAIAAKCQLESNLTIDMNVTSTADVKKLCSFASCTTALEL</sequence>
<feature type="non-terminal residue" evidence="1">
    <location>
        <position position="231"/>
    </location>
</feature>
<dbReference type="EMBL" id="VJMH01000518">
    <property type="protein sequence ID" value="KAF0715774.1"/>
    <property type="molecule type" value="Genomic_DNA"/>
</dbReference>
<gene>
    <name evidence="1" type="ORF">As57867_003189</name>
</gene>
<comment type="caution">
    <text evidence="1">The sequence shown here is derived from an EMBL/GenBank/DDBJ whole genome shotgun (WGS) entry which is preliminary data.</text>
</comment>
<reference evidence="1" key="1">
    <citation type="submission" date="2019-06" db="EMBL/GenBank/DDBJ databases">
        <title>Genomics analysis of Aphanomyces spp. identifies a new class of oomycete effector associated with host adaptation.</title>
        <authorList>
            <person name="Gaulin E."/>
        </authorList>
    </citation>
    <scope>NUCLEOTIDE SEQUENCE</scope>
    <source>
        <strain evidence="1">CBS 578.67</strain>
    </source>
</reference>
<organism evidence="1">
    <name type="scientific">Aphanomyces stellatus</name>
    <dbReference type="NCBI Taxonomy" id="120398"/>
    <lineage>
        <taxon>Eukaryota</taxon>
        <taxon>Sar</taxon>
        <taxon>Stramenopiles</taxon>
        <taxon>Oomycota</taxon>
        <taxon>Saprolegniomycetes</taxon>
        <taxon>Saprolegniales</taxon>
        <taxon>Verrucalvaceae</taxon>
        <taxon>Aphanomyces</taxon>
    </lineage>
</organism>
<name>A0A6A4ZKF2_9STRA</name>
<proteinExistence type="predicted"/>
<accession>A0A6A4ZKF2</accession>